<evidence type="ECO:0000313" key="2">
    <source>
        <dbReference type="Proteomes" id="UP001243009"/>
    </source>
</evidence>
<accession>A0ABT9EEX6</accession>
<evidence type="ECO:0000313" key="1">
    <source>
        <dbReference type="EMBL" id="MDO9714644.1"/>
    </source>
</evidence>
<gene>
    <name evidence="1" type="ORF">Q7A36_40615</name>
</gene>
<dbReference type="Proteomes" id="UP001243009">
    <property type="component" value="Unassembled WGS sequence"/>
</dbReference>
<dbReference type="EMBL" id="JAUTWS010000422">
    <property type="protein sequence ID" value="MDO9714644.1"/>
    <property type="molecule type" value="Genomic_DNA"/>
</dbReference>
<protein>
    <submittedName>
        <fullName evidence="1">Uncharacterized protein</fullName>
    </submittedName>
</protein>
<organism evidence="1 2">
    <name type="scientific">Paracraurococcus lichenis</name>
    <dbReference type="NCBI Taxonomy" id="3064888"/>
    <lineage>
        <taxon>Bacteria</taxon>
        <taxon>Pseudomonadati</taxon>
        <taxon>Pseudomonadota</taxon>
        <taxon>Alphaproteobacteria</taxon>
        <taxon>Acetobacterales</taxon>
        <taxon>Roseomonadaceae</taxon>
        <taxon>Paracraurococcus</taxon>
    </lineage>
</organism>
<feature type="non-terminal residue" evidence="1">
    <location>
        <position position="1"/>
    </location>
</feature>
<proteinExistence type="predicted"/>
<keyword evidence="2" id="KW-1185">Reference proteome</keyword>
<dbReference type="RefSeq" id="WP_305109461.1">
    <property type="nucleotide sequence ID" value="NZ_JAUTWS010000422.1"/>
</dbReference>
<reference evidence="1 2" key="1">
    <citation type="submission" date="2023-08" db="EMBL/GenBank/DDBJ databases">
        <title>The draft genome sequence of Paracraurococcus sp. LOR1-02.</title>
        <authorList>
            <person name="Kingkaew E."/>
            <person name="Tanasupawat S."/>
        </authorList>
    </citation>
    <scope>NUCLEOTIDE SEQUENCE [LARGE SCALE GENOMIC DNA]</scope>
    <source>
        <strain evidence="1 2">LOR1-02</strain>
    </source>
</reference>
<sequence length="98" mass="10384">NFSVETIDPMGTRRCSRENVALVAQLLVLAPQAGKFLAFGRVQSSLGGRRLCLTPTLLPIGGEEAADRVARGDGRRVGLQTAHIAQAEAADEPIPIGY</sequence>
<name>A0ABT9EEX6_9PROT</name>
<comment type="caution">
    <text evidence="1">The sequence shown here is derived from an EMBL/GenBank/DDBJ whole genome shotgun (WGS) entry which is preliminary data.</text>
</comment>